<dbReference type="PANTHER" id="PTHR23159:SF60">
    <property type="entry name" value="SPINDLE ASSEMBLY ABNORMAL PROTEIN 4"/>
    <property type="match status" value="1"/>
</dbReference>
<organism evidence="3 4">
    <name type="scientific">Penicillium rubens (strain ATCC 28089 / DSM 1075 / NRRL 1951 / Wisconsin 54-1255)</name>
    <name type="common">Penicillium chrysogenum</name>
    <dbReference type="NCBI Taxonomy" id="500485"/>
    <lineage>
        <taxon>Eukaryota</taxon>
        <taxon>Fungi</taxon>
        <taxon>Dikarya</taxon>
        <taxon>Ascomycota</taxon>
        <taxon>Pezizomycotina</taxon>
        <taxon>Eurotiomycetes</taxon>
        <taxon>Eurotiomycetidae</taxon>
        <taxon>Eurotiales</taxon>
        <taxon>Aspergillaceae</taxon>
        <taxon>Penicillium</taxon>
        <taxon>Penicillium chrysogenum species complex</taxon>
    </lineage>
</organism>
<feature type="compositionally biased region" description="Polar residues" evidence="2">
    <location>
        <begin position="32"/>
        <end position="44"/>
    </location>
</feature>
<dbReference type="VEuPathDB" id="FungiDB:PCH_Pc12g07830"/>
<reference evidence="3 4" key="1">
    <citation type="journal article" date="2008" name="Nat. Biotechnol.">
        <title>Genome sequencing and analysis of the filamentous fungus Penicillium chrysogenum.</title>
        <authorList>
            <person name="van den Berg M.A."/>
            <person name="Albang R."/>
            <person name="Albermann K."/>
            <person name="Badger J.H."/>
            <person name="Daran J.-M."/>
            <person name="Driessen A.J.M."/>
            <person name="Garcia-Estrada C."/>
            <person name="Fedorova N.D."/>
            <person name="Harris D.M."/>
            <person name="Heijne W.H.M."/>
            <person name="Joardar V.S."/>
            <person name="Kiel J.A.K.W."/>
            <person name="Kovalchuk A."/>
            <person name="Martin J.F."/>
            <person name="Nierman W.C."/>
            <person name="Nijland J.G."/>
            <person name="Pronk J.T."/>
            <person name="Roubos J.A."/>
            <person name="van der Klei I.J."/>
            <person name="van Peij N.N.M.E."/>
            <person name="Veenhuis M."/>
            <person name="von Doehren H."/>
            <person name="Wagner C."/>
            <person name="Wortman J.R."/>
            <person name="Bovenberg R.A.L."/>
        </authorList>
    </citation>
    <scope>NUCLEOTIDE SEQUENCE [LARGE SCALE GENOMIC DNA]</scope>
    <source>
        <strain evidence="4">ATCC 28089 / DSM 1075 / NRRL 1951 / Wisconsin 54-1255</strain>
    </source>
</reference>
<feature type="compositionally biased region" description="Low complexity" evidence="2">
    <location>
        <begin position="1199"/>
        <end position="1209"/>
    </location>
</feature>
<feature type="compositionally biased region" description="Basic and acidic residues" evidence="2">
    <location>
        <begin position="1159"/>
        <end position="1183"/>
    </location>
</feature>
<evidence type="ECO:0000313" key="4">
    <source>
        <dbReference type="Proteomes" id="UP000000724"/>
    </source>
</evidence>
<dbReference type="OrthoDB" id="4201669at2759"/>
<feature type="compositionally biased region" description="Polar residues" evidence="2">
    <location>
        <begin position="124"/>
        <end position="134"/>
    </location>
</feature>
<feature type="compositionally biased region" description="Basic and acidic residues" evidence="2">
    <location>
        <begin position="159"/>
        <end position="171"/>
    </location>
</feature>
<evidence type="ECO:0000256" key="2">
    <source>
        <dbReference type="SAM" id="MobiDB-lite"/>
    </source>
</evidence>
<feature type="compositionally biased region" description="Polar residues" evidence="2">
    <location>
        <begin position="1106"/>
        <end position="1127"/>
    </location>
</feature>
<accession>B6GXD5</accession>
<feature type="region of interest" description="Disordered" evidence="2">
    <location>
        <begin position="948"/>
        <end position="968"/>
    </location>
</feature>
<feature type="region of interest" description="Disordered" evidence="2">
    <location>
        <begin position="1086"/>
        <end position="1281"/>
    </location>
</feature>
<keyword evidence="4" id="KW-1185">Reference proteome</keyword>
<evidence type="ECO:0000256" key="1">
    <source>
        <dbReference type="SAM" id="Coils"/>
    </source>
</evidence>
<dbReference type="OMA" id="TRMRQRE"/>
<sequence length="1428" mass="158119">MKSSETPRSLLQRPESSGIDVIDFSFGKPSSHKPSYSRNLTKQPTIPHPAIDNSQSSREHVGEGAGRNHQLARPDTVGKEGIPKAPLPLRQPVFPQPPRQLSAAAEPSKESGSRPTPVELGQPSFGQEQGTIASRPNEPTRAVTPRGTISPAGRAVEQSQERVIDTEKTGEVKSALSEPTQVQHLHRERPDIPENPGSRVPLKPIHNQLQPSKRRRAPEKDTNSKQHAPPVGDKNGVQLSEDDLFELLITRMRQREEGEQAAAAIQRQVTNENVALKEENLNLQDRLKRCQAQLAKTSSESRSQRAQIDKWKAKLGTFKGVLNELGREYGAVREQAKELKEATVSLDKEKSEIQHSLEDIRSKVSESAETIQDQRKRLSISDGTVASLREALDHSETRGELIKAQLSNEKKRITTLETYIQNESQSQSRYLALVRSDQRKMAEKLDSACELFNTSLAKSQDNILSKLGPVIESCLSSVQGLKEQCSAETMNVQDFTNSVHEATSRFNSLAGQVTSDVERSTEMSKNVSQALQETLQAIEGNLGPHSSLFKQLSNSESCYGNLQQQLQIVGPMLDSLGGSIKAVGITETDLVRGLETFGQKLSEARIPAGNPVLEMEVSNKFAENTRLQLQLQEISTEVESLREQLANKSSENQHLQHALAETVANEQASKSQNARLEIEKTALQVELQLLEQRVREELSAASIKCQDQMKAKFEEQVQYLEAEMMKQETDVNNLQTELANVRSSLTDSQKAAEDERLRRATILEESQKRIMELNNACSKYIAEAKAHEAESNVLKSSEAGLLSEKERLLEQLEQGKRNAIELEANLGLKTESVALKEKTIQEAEKRAEVLELETAQKTEELAAMKENLAMLKSRSSALEKVGEEADAEIISLLRRAQEAESWQATIREGFAKVIDVHPDEPFEQTWQKLEDIIQSSLAQPPMTGDTFSTKPHGTGHMEATKCSNVLPDPRDTKYENIFEANDSNKGALKTAGNVETDGPLAPKICSPPKALKHGDCVGSRPKFAASHGHIVPFSSLHDRLSRENSLSVFNDPAELEMLFMSTPDLPGSLAPDDASKKAQEHKKVLAEPLEMSGELSEPIPAVGMQRPSTDNSKSERSQSAPEKTNGSFVDKCAKDEQPNTKHKVVSFEGTRIITQTELGRSRRMSDATDNSSGRESESKEVKRTQQRTYSRLRQSVAQEETSIETTTEIQPANKALVGKSLQGPTDKTEQSSNPNPKPPKRPRNAADGPERRLSPKGLASGSSRGNTAGQASTMRGRGKRRTRGLVSLTHLSHFPNPCKVRDIVRWRIWMAIANKWKRPSSIGAKEETEIEVVIAVERQADISQGAQQSNWKRTEQNSDPKSSSLFILSTLGRLKEKHLLLNDRVVLHHAERTVYTGPDHCAVVTRHGHRDQPDGNGTGLRCVGERRC</sequence>
<feature type="compositionally biased region" description="Polar residues" evidence="2">
    <location>
        <begin position="1260"/>
        <end position="1273"/>
    </location>
</feature>
<gene>
    <name evidence="3" type="ORF">Pc12g07830</name>
    <name evidence="3" type="ORF">PCH_Pc12g07830</name>
</gene>
<keyword evidence="1" id="KW-0175">Coiled coil</keyword>
<feature type="coiled-coil region" evidence="1">
    <location>
        <begin position="624"/>
        <end position="881"/>
    </location>
</feature>
<dbReference type="HOGENOM" id="CLU_261615_0_0_1"/>
<proteinExistence type="predicted"/>
<feature type="region of interest" description="Disordered" evidence="2">
    <location>
        <begin position="1"/>
        <end position="239"/>
    </location>
</feature>
<dbReference type="STRING" id="500485.B6GXD5"/>
<feature type="coiled-coil region" evidence="1">
    <location>
        <begin position="266"/>
        <end position="352"/>
    </location>
</feature>
<feature type="compositionally biased region" description="Polar residues" evidence="2">
    <location>
        <begin position="1186"/>
        <end position="1198"/>
    </location>
</feature>
<dbReference type="BioCyc" id="PCHR:PC12G07830-MONOMER"/>
<dbReference type="eggNOG" id="ENOG502T1RK">
    <property type="taxonomic scope" value="Eukaryota"/>
</dbReference>
<protein>
    <submittedName>
        <fullName evidence="3">Pc12g07830 protein</fullName>
    </submittedName>
</protein>
<dbReference type="Proteomes" id="UP000000724">
    <property type="component" value="Contig Pc00c12"/>
</dbReference>
<dbReference type="EMBL" id="AM920427">
    <property type="protein sequence ID" value="CAP80410.1"/>
    <property type="molecule type" value="Genomic_DNA"/>
</dbReference>
<dbReference type="PANTHER" id="PTHR23159">
    <property type="entry name" value="CENTROSOMAL PROTEIN 2"/>
    <property type="match status" value="1"/>
</dbReference>
<name>B6GXD5_PENRW</name>
<evidence type="ECO:0000313" key="3">
    <source>
        <dbReference type="EMBL" id="CAP80410.1"/>
    </source>
</evidence>